<name>A0A4R9LRZ9_9LEPT</name>
<keyword evidence="1" id="KW-0812">Transmembrane</keyword>
<keyword evidence="3" id="KW-1185">Reference proteome</keyword>
<accession>A0A4R9LRZ9</accession>
<feature type="transmembrane region" description="Helical" evidence="1">
    <location>
        <begin position="271"/>
        <end position="287"/>
    </location>
</feature>
<evidence type="ECO:0008006" key="4">
    <source>
        <dbReference type="Google" id="ProtNLM"/>
    </source>
</evidence>
<dbReference type="AlphaFoldDB" id="A0A4R9LRZ9"/>
<keyword evidence="1" id="KW-1133">Transmembrane helix</keyword>
<protein>
    <recommendedName>
        <fullName evidence="4">Glycosyltransferase RgtA/B/C/D-like domain-containing protein</fullName>
    </recommendedName>
</protein>
<feature type="transmembrane region" description="Helical" evidence="1">
    <location>
        <begin position="334"/>
        <end position="351"/>
    </location>
</feature>
<keyword evidence="1" id="KW-0472">Membrane</keyword>
<reference evidence="2" key="1">
    <citation type="journal article" date="2019" name="PLoS Negl. Trop. Dis.">
        <title>Revisiting the worldwide diversity of Leptospira species in the environment.</title>
        <authorList>
            <person name="Vincent A.T."/>
            <person name="Schiettekatte O."/>
            <person name="Bourhy P."/>
            <person name="Veyrier F.J."/>
            <person name="Picardeau M."/>
        </authorList>
    </citation>
    <scope>NUCLEOTIDE SEQUENCE [LARGE SCALE GENOMIC DNA]</scope>
    <source>
        <strain evidence="2">201400974</strain>
    </source>
</reference>
<evidence type="ECO:0000256" key="1">
    <source>
        <dbReference type="SAM" id="Phobius"/>
    </source>
</evidence>
<evidence type="ECO:0000313" key="2">
    <source>
        <dbReference type="EMBL" id="TGN11710.1"/>
    </source>
</evidence>
<comment type="caution">
    <text evidence="2">The sequence shown here is derived from an EMBL/GenBank/DDBJ whole genome shotgun (WGS) entry which is preliminary data.</text>
</comment>
<feature type="transmembrane region" description="Helical" evidence="1">
    <location>
        <begin position="195"/>
        <end position="214"/>
    </location>
</feature>
<organism evidence="2 3">
    <name type="scientific">Leptospira ilyithenensis</name>
    <dbReference type="NCBI Taxonomy" id="2484901"/>
    <lineage>
        <taxon>Bacteria</taxon>
        <taxon>Pseudomonadati</taxon>
        <taxon>Spirochaetota</taxon>
        <taxon>Spirochaetia</taxon>
        <taxon>Leptospirales</taxon>
        <taxon>Leptospiraceae</taxon>
        <taxon>Leptospira</taxon>
    </lineage>
</organism>
<feature type="transmembrane region" description="Helical" evidence="1">
    <location>
        <begin position="77"/>
        <end position="97"/>
    </location>
</feature>
<dbReference type="RefSeq" id="WP_135763557.1">
    <property type="nucleotide sequence ID" value="NZ_RQHV01000038.1"/>
</dbReference>
<feature type="transmembrane region" description="Helical" evidence="1">
    <location>
        <begin position="234"/>
        <end position="259"/>
    </location>
</feature>
<dbReference type="EMBL" id="RQHV01000038">
    <property type="protein sequence ID" value="TGN11710.1"/>
    <property type="molecule type" value="Genomic_DNA"/>
</dbReference>
<feature type="transmembrane region" description="Helical" evidence="1">
    <location>
        <begin position="293"/>
        <end position="311"/>
    </location>
</feature>
<proteinExistence type="predicted"/>
<dbReference type="OrthoDB" id="344788at2"/>
<feature type="transmembrane region" description="Helical" evidence="1">
    <location>
        <begin position="154"/>
        <end position="175"/>
    </location>
</feature>
<dbReference type="Proteomes" id="UP000298264">
    <property type="component" value="Unassembled WGS sequence"/>
</dbReference>
<evidence type="ECO:0000313" key="3">
    <source>
        <dbReference type="Proteomes" id="UP000298264"/>
    </source>
</evidence>
<sequence>MRYSFFILSAIGIGFAIYKSYSLRWLCDDAFISFVYARNLAEGAGLVFQSGERVEGYSNFLWTILLSLGIKFSFSSLNISVLFGILSFFGLLVYFSFQEKNKYPALLLPIFTLHLSLFYHNWIFATSGLETMCFTFFLSVALREWEKDSKYTGALLAVVSLIRPEGVLFFGIHFLSKFDQIKSISHLKQTLSNYLLLPLGVLVGMELLRIDYYGEILPNTFYAKANHSGYFTQGIGYLLYWFRAYPIYTLIFPLVICLLGRNLFYRRRKSFLSTAVLLYIAYVIYIGGDFMGMRFWIPVIPYLSWIVYTHTNEYLKLINSSAAKNQILPKQKKISAYLFLFLFLISLAVYIDPFGKQNSLESTWNGIGEERRFYGNKLTFDNGYDRNSLNGFRVAFFGAQAHFIYWMRPDYAWEAETGLTDKRLARKSTSTRGRVGHEKNASLLEMKERRLDLVLDDRFPSASLPYITYQWRDFSWKIMVTHYTPFKFSNLCEREHWDCSPLYKEIARRKMDTSKDIDFLQ</sequence>
<gene>
    <name evidence="2" type="ORF">EHS11_06360</name>
</gene>